<proteinExistence type="predicted"/>
<dbReference type="GO" id="GO:0008908">
    <property type="term" value="F:isochorismatase activity"/>
    <property type="evidence" value="ECO:0007669"/>
    <property type="project" value="InterPro"/>
</dbReference>
<feature type="domain" description="Isochorismatase-like" evidence="2">
    <location>
        <begin position="32"/>
        <end position="204"/>
    </location>
</feature>
<evidence type="ECO:0000256" key="1">
    <source>
        <dbReference type="ARBA" id="ARBA00022801"/>
    </source>
</evidence>
<dbReference type="InterPro" id="IPR016291">
    <property type="entry name" value="Isochorismatase"/>
</dbReference>
<dbReference type="PANTHER" id="PTHR43540">
    <property type="entry name" value="PEROXYUREIDOACRYLATE/UREIDOACRYLATE AMIDOHYDROLASE-RELATED"/>
    <property type="match status" value="1"/>
</dbReference>
<evidence type="ECO:0000259" key="2">
    <source>
        <dbReference type="Pfam" id="PF00857"/>
    </source>
</evidence>
<dbReference type="PRINTS" id="PR01398">
    <property type="entry name" value="ISCHRISMTASE"/>
</dbReference>
<keyword evidence="1" id="KW-0378">Hydrolase</keyword>
<evidence type="ECO:0000313" key="4">
    <source>
        <dbReference type="Proteomes" id="UP000298860"/>
    </source>
</evidence>
<evidence type="ECO:0000313" key="3">
    <source>
        <dbReference type="EMBL" id="GDY32763.1"/>
    </source>
</evidence>
<dbReference type="InterPro" id="IPR000868">
    <property type="entry name" value="Isochorismatase-like_dom"/>
</dbReference>
<sequence length="222" mass="24300">MAIPPIEPYAMPTEADLPRNVAGWRIDPARAVLLIHDMQQYFVDFFPAGRSPVVDLVRNIHAIRTTAVAHGVPVVYTAQPGGMTREQRGLLRDFWGSGMAARPELRRIVPPLEPGPDDIVLTKWRYSAFARTNLAEVIRQRGRDQLVVCGIYAHVGCLMSACDAFTRDIETFLVADAVADFTEADHRMAVDYAAARCAVTLCTRSVVTDLAVHGALSTSPAG</sequence>
<organism evidence="3 4">
    <name type="scientific">Gandjariella thermophila</name>
    <dbReference type="NCBI Taxonomy" id="1931992"/>
    <lineage>
        <taxon>Bacteria</taxon>
        <taxon>Bacillati</taxon>
        <taxon>Actinomycetota</taxon>
        <taxon>Actinomycetes</taxon>
        <taxon>Pseudonocardiales</taxon>
        <taxon>Pseudonocardiaceae</taxon>
        <taxon>Gandjariella</taxon>
    </lineage>
</organism>
<comment type="caution">
    <text evidence="3">The sequence shown here is derived from an EMBL/GenBank/DDBJ whole genome shotgun (WGS) entry which is preliminary data.</text>
</comment>
<keyword evidence="4" id="KW-1185">Reference proteome</keyword>
<dbReference type="Proteomes" id="UP000298860">
    <property type="component" value="Unassembled WGS sequence"/>
</dbReference>
<accession>A0A4D4JFW3</accession>
<name>A0A4D4JFW3_9PSEU</name>
<dbReference type="Pfam" id="PF00857">
    <property type="entry name" value="Isochorismatase"/>
    <property type="match status" value="1"/>
</dbReference>
<reference evidence="4" key="1">
    <citation type="submission" date="2019-04" db="EMBL/GenBank/DDBJ databases">
        <title>Draft genome sequence of Pseudonocardiaceae bacterium SL3-2-4.</title>
        <authorList>
            <person name="Ningsih F."/>
            <person name="Yokota A."/>
            <person name="Sakai Y."/>
            <person name="Nanatani K."/>
            <person name="Yabe S."/>
            <person name="Oetari A."/>
            <person name="Sjamsuridzal W."/>
        </authorList>
    </citation>
    <scope>NUCLEOTIDE SEQUENCE [LARGE SCALE GENOMIC DNA]</scope>
    <source>
        <strain evidence="4">SL3-2-4</strain>
    </source>
</reference>
<dbReference type="PANTHER" id="PTHR43540:SF3">
    <property type="entry name" value="ENTEROBACTIN SYNTHASE COMPONENT B"/>
    <property type="match status" value="1"/>
</dbReference>
<dbReference type="InterPro" id="IPR036380">
    <property type="entry name" value="Isochorismatase-like_sf"/>
</dbReference>
<dbReference type="EMBL" id="BJFL01000028">
    <property type="protein sequence ID" value="GDY32763.1"/>
    <property type="molecule type" value="Genomic_DNA"/>
</dbReference>
<dbReference type="InterPro" id="IPR050272">
    <property type="entry name" value="Isochorismatase-like_hydrls"/>
</dbReference>
<dbReference type="OrthoDB" id="5794853at2"/>
<protein>
    <recommendedName>
        <fullName evidence="2">Isochorismatase-like domain-containing protein</fullName>
    </recommendedName>
</protein>
<dbReference type="SUPFAM" id="SSF52499">
    <property type="entry name" value="Isochorismatase-like hydrolases"/>
    <property type="match status" value="1"/>
</dbReference>
<dbReference type="Gene3D" id="3.40.50.850">
    <property type="entry name" value="Isochorismatase-like"/>
    <property type="match status" value="1"/>
</dbReference>
<dbReference type="PIRSF" id="PIRSF001111">
    <property type="entry name" value="Isochorismatase"/>
    <property type="match status" value="1"/>
</dbReference>
<dbReference type="AlphaFoldDB" id="A0A4D4JFW3"/>
<gene>
    <name evidence="3" type="ORF">GTS_43960</name>
</gene>
<dbReference type="RefSeq" id="WP_137815761.1">
    <property type="nucleotide sequence ID" value="NZ_BJFL01000028.1"/>
</dbReference>